<dbReference type="STRING" id="1423724.FC32_GL000623"/>
<evidence type="ECO:0000313" key="4">
    <source>
        <dbReference type="Proteomes" id="UP000051324"/>
    </source>
</evidence>
<evidence type="ECO:0000259" key="2">
    <source>
        <dbReference type="Pfam" id="PF05532"/>
    </source>
</evidence>
<feature type="domain" description="CsbD-like" evidence="2">
    <location>
        <begin position="4"/>
        <end position="53"/>
    </location>
</feature>
<dbReference type="SUPFAM" id="SSF69047">
    <property type="entry name" value="Hypothetical protein YjbJ"/>
    <property type="match status" value="1"/>
</dbReference>
<dbReference type="AlphaFoldDB" id="A0A0R1TPJ7"/>
<gene>
    <name evidence="3" type="ORF">FC32_GL000623</name>
</gene>
<evidence type="ECO:0000313" key="3">
    <source>
        <dbReference type="EMBL" id="KRL83373.1"/>
    </source>
</evidence>
<dbReference type="OrthoDB" id="2324823at2"/>
<comment type="caution">
    <text evidence="3">The sequence shown here is derived from an EMBL/GenBank/DDBJ whole genome shotgun (WGS) entry which is preliminary data.</text>
</comment>
<protein>
    <recommendedName>
        <fullName evidence="2">CsbD-like domain-containing protein</fullName>
    </recommendedName>
</protein>
<sequence>MSEEKLKGLKDEAVGKVKETEGKITGDELRKKEGQAQGFLGKARAKADDLKEDLMAGADKLKEKFEKDTDR</sequence>
<proteinExistence type="inferred from homology"/>
<comment type="similarity">
    <text evidence="1">Belongs to the UPF0337 (CsbD) family.</text>
</comment>
<accession>A0A0R1TPJ7</accession>
<keyword evidence="4" id="KW-1185">Reference proteome</keyword>
<dbReference type="eggNOG" id="ENOG5030KN7">
    <property type="taxonomic scope" value="Bacteria"/>
</dbReference>
<name>A0A0R1TPJ7_9LACO</name>
<reference evidence="3 4" key="1">
    <citation type="journal article" date="2015" name="Genome Announc.">
        <title>Expanding the biotechnology potential of lactobacilli through comparative genomics of 213 strains and associated genera.</title>
        <authorList>
            <person name="Sun Z."/>
            <person name="Harris H.M."/>
            <person name="McCann A."/>
            <person name="Guo C."/>
            <person name="Argimon S."/>
            <person name="Zhang W."/>
            <person name="Yang X."/>
            <person name="Jeffery I.B."/>
            <person name="Cooney J.C."/>
            <person name="Kagawa T.F."/>
            <person name="Liu W."/>
            <person name="Song Y."/>
            <person name="Salvetti E."/>
            <person name="Wrobel A."/>
            <person name="Rasinkangas P."/>
            <person name="Parkhill J."/>
            <person name="Rea M.C."/>
            <person name="O'Sullivan O."/>
            <person name="Ritari J."/>
            <person name="Douillard F.P."/>
            <person name="Paul Ross R."/>
            <person name="Yang R."/>
            <person name="Briner A.E."/>
            <person name="Felis G.E."/>
            <person name="de Vos W.M."/>
            <person name="Barrangou R."/>
            <person name="Klaenhammer T.R."/>
            <person name="Caufield P.W."/>
            <person name="Cui Y."/>
            <person name="Zhang H."/>
            <person name="O'Toole P.W."/>
        </authorList>
    </citation>
    <scope>NUCLEOTIDE SEQUENCE [LARGE SCALE GENOMIC DNA]</scope>
    <source>
        <strain evidence="3 4">DSM 16634</strain>
    </source>
</reference>
<dbReference type="Proteomes" id="UP000051324">
    <property type="component" value="Unassembled WGS sequence"/>
</dbReference>
<dbReference type="RefSeq" id="WP_025086498.1">
    <property type="nucleotide sequence ID" value="NZ_AZFT01000053.1"/>
</dbReference>
<dbReference type="PATRIC" id="fig|1423724.4.peg.659"/>
<dbReference type="EMBL" id="AZFT01000053">
    <property type="protein sequence ID" value="KRL83373.1"/>
    <property type="molecule type" value="Genomic_DNA"/>
</dbReference>
<dbReference type="Pfam" id="PF05532">
    <property type="entry name" value="CsbD"/>
    <property type="match status" value="1"/>
</dbReference>
<organism evidence="3 4">
    <name type="scientific">Ligilactobacillus apodemi DSM 16634 = JCM 16172</name>
    <dbReference type="NCBI Taxonomy" id="1423724"/>
    <lineage>
        <taxon>Bacteria</taxon>
        <taxon>Bacillati</taxon>
        <taxon>Bacillota</taxon>
        <taxon>Bacilli</taxon>
        <taxon>Lactobacillales</taxon>
        <taxon>Lactobacillaceae</taxon>
        <taxon>Ligilactobacillus</taxon>
    </lineage>
</organism>
<dbReference type="Gene3D" id="1.10.1470.10">
    <property type="entry name" value="YjbJ"/>
    <property type="match status" value="1"/>
</dbReference>
<dbReference type="InterPro" id="IPR036629">
    <property type="entry name" value="YjbJ_sf"/>
</dbReference>
<dbReference type="InterPro" id="IPR008462">
    <property type="entry name" value="CsbD"/>
</dbReference>
<evidence type="ECO:0000256" key="1">
    <source>
        <dbReference type="ARBA" id="ARBA00009129"/>
    </source>
</evidence>